<evidence type="ECO:0000256" key="10">
    <source>
        <dbReference type="ARBA" id="ARBA00023052"/>
    </source>
</evidence>
<evidence type="ECO:0000256" key="1">
    <source>
        <dbReference type="ARBA" id="ARBA00001946"/>
    </source>
</evidence>
<evidence type="ECO:0000256" key="14">
    <source>
        <dbReference type="ARBA" id="ARBA00042984"/>
    </source>
</evidence>
<dbReference type="PANTHER" id="PTHR23152:SF4">
    <property type="entry name" value="2-OXOADIPATE DEHYDROGENASE COMPLEX COMPONENT E1"/>
    <property type="match status" value="1"/>
</dbReference>
<proteinExistence type="inferred from homology"/>
<comment type="caution">
    <text evidence="17">The sequence shown here is derived from an EMBL/GenBank/DDBJ whole genome shotgun (WGS) entry which is preliminary data.</text>
</comment>
<dbReference type="GO" id="GO:0005739">
    <property type="term" value="C:mitochondrion"/>
    <property type="evidence" value="ECO:0007669"/>
    <property type="project" value="UniProtKB-SubCell"/>
</dbReference>
<dbReference type="SMART" id="SM00861">
    <property type="entry name" value="Transket_pyr"/>
    <property type="match status" value="1"/>
</dbReference>
<keyword evidence="7" id="KW-0460">Magnesium</keyword>
<comment type="cofactor">
    <cofactor evidence="1">
        <name>Mg(2+)</name>
        <dbReference type="ChEBI" id="CHEBI:18420"/>
    </cofactor>
</comment>
<dbReference type="Gene3D" id="3.40.50.12470">
    <property type="match status" value="1"/>
</dbReference>
<evidence type="ECO:0000313" key="18">
    <source>
        <dbReference type="Proteomes" id="UP001431209"/>
    </source>
</evidence>
<keyword evidence="9" id="KW-0560">Oxidoreductase</keyword>
<dbReference type="SUPFAM" id="SSF52518">
    <property type="entry name" value="Thiamin diphosphate-binding fold (THDP-binding)"/>
    <property type="match status" value="2"/>
</dbReference>
<dbReference type="GO" id="GO:0045252">
    <property type="term" value="C:oxoglutarate dehydrogenase complex"/>
    <property type="evidence" value="ECO:0007669"/>
    <property type="project" value="TreeGrafter"/>
</dbReference>
<keyword evidence="18" id="KW-1185">Reference proteome</keyword>
<dbReference type="EMBL" id="JAOPGA020000797">
    <property type="protein sequence ID" value="KAL0481879.1"/>
    <property type="molecule type" value="Genomic_DNA"/>
</dbReference>
<dbReference type="NCBIfam" id="NF008907">
    <property type="entry name" value="PRK12270.1"/>
    <property type="match status" value="1"/>
</dbReference>
<keyword evidence="11" id="KW-0496">Mitochondrion</keyword>
<evidence type="ECO:0000256" key="7">
    <source>
        <dbReference type="ARBA" id="ARBA00022842"/>
    </source>
</evidence>
<dbReference type="CDD" id="cd02016">
    <property type="entry name" value="TPP_E1_OGDC_like"/>
    <property type="match status" value="1"/>
</dbReference>
<comment type="cofactor">
    <cofactor evidence="2">
        <name>thiamine diphosphate</name>
        <dbReference type="ChEBI" id="CHEBI:58937"/>
    </cofactor>
</comment>
<evidence type="ECO:0000256" key="4">
    <source>
        <dbReference type="ARBA" id="ARBA00006936"/>
    </source>
</evidence>
<dbReference type="Pfam" id="PF00676">
    <property type="entry name" value="E1_dh"/>
    <property type="match status" value="1"/>
</dbReference>
<evidence type="ECO:0000256" key="2">
    <source>
        <dbReference type="ARBA" id="ARBA00001964"/>
    </source>
</evidence>
<evidence type="ECO:0000256" key="13">
    <source>
        <dbReference type="ARBA" id="ARBA00040267"/>
    </source>
</evidence>
<dbReference type="InterPro" id="IPR042179">
    <property type="entry name" value="KGD_C_sf"/>
</dbReference>
<feature type="domain" description="Transketolase-like pyrimidine-binding" evidence="16">
    <location>
        <begin position="606"/>
        <end position="817"/>
    </location>
</feature>
<evidence type="ECO:0000256" key="11">
    <source>
        <dbReference type="ARBA" id="ARBA00023128"/>
    </source>
</evidence>
<dbReference type="PANTHER" id="PTHR23152">
    <property type="entry name" value="2-OXOGLUTARATE DEHYDROGENASE"/>
    <property type="match status" value="1"/>
</dbReference>
<name>A0AAW2YXZ7_9EUKA</name>
<dbReference type="NCBIfam" id="NF006914">
    <property type="entry name" value="PRK09404.1"/>
    <property type="match status" value="1"/>
</dbReference>
<evidence type="ECO:0000256" key="15">
    <source>
        <dbReference type="ARBA" id="ARBA00051911"/>
    </source>
</evidence>
<dbReference type="Pfam" id="PF02779">
    <property type="entry name" value="Transket_pyr"/>
    <property type="match status" value="1"/>
</dbReference>
<dbReference type="InterPro" id="IPR001017">
    <property type="entry name" value="DH_E1"/>
</dbReference>
<dbReference type="InterPro" id="IPR005475">
    <property type="entry name" value="Transketolase-like_Pyr-bd"/>
</dbReference>
<reference evidence="17 18" key="1">
    <citation type="submission" date="2024-03" db="EMBL/GenBank/DDBJ databases">
        <title>The Acrasis kona genome and developmental transcriptomes reveal deep origins of eukaryotic multicellular pathways.</title>
        <authorList>
            <person name="Sheikh S."/>
            <person name="Fu C.-J."/>
            <person name="Brown M.W."/>
            <person name="Baldauf S.L."/>
        </authorList>
    </citation>
    <scope>NUCLEOTIDE SEQUENCE [LARGE SCALE GENOMIC DNA]</scope>
    <source>
        <strain evidence="17 18">ATCC MYA-3509</strain>
    </source>
</reference>
<dbReference type="GO" id="GO:0004591">
    <property type="term" value="F:oxoglutarate dehydrogenase (succinyl-transferring) activity"/>
    <property type="evidence" value="ECO:0007669"/>
    <property type="project" value="UniProtKB-EC"/>
</dbReference>
<comment type="similarity">
    <text evidence="4">Belongs to the alpha-ketoglutarate dehydrogenase family.</text>
</comment>
<dbReference type="NCBIfam" id="TIGR00239">
    <property type="entry name" value="2oxo_dh_E1"/>
    <property type="match status" value="1"/>
</dbReference>
<gene>
    <name evidence="17" type="ORF">AKO1_011300</name>
</gene>
<evidence type="ECO:0000259" key="16">
    <source>
        <dbReference type="SMART" id="SM00861"/>
    </source>
</evidence>
<evidence type="ECO:0000256" key="8">
    <source>
        <dbReference type="ARBA" id="ARBA00022946"/>
    </source>
</evidence>
<dbReference type="GO" id="GO:0046872">
    <property type="term" value="F:metal ion binding"/>
    <property type="evidence" value="ECO:0007669"/>
    <property type="project" value="UniProtKB-KW"/>
</dbReference>
<evidence type="ECO:0000256" key="9">
    <source>
        <dbReference type="ARBA" id="ARBA00023002"/>
    </source>
</evidence>
<accession>A0AAW2YXZ7</accession>
<organism evidence="17 18">
    <name type="scientific">Acrasis kona</name>
    <dbReference type="NCBI Taxonomy" id="1008807"/>
    <lineage>
        <taxon>Eukaryota</taxon>
        <taxon>Discoba</taxon>
        <taxon>Heterolobosea</taxon>
        <taxon>Tetramitia</taxon>
        <taxon>Eutetramitia</taxon>
        <taxon>Acrasidae</taxon>
        <taxon>Acrasis</taxon>
    </lineage>
</organism>
<dbReference type="GO" id="GO:0006099">
    <property type="term" value="P:tricarboxylic acid cycle"/>
    <property type="evidence" value="ECO:0007669"/>
    <property type="project" value="TreeGrafter"/>
</dbReference>
<dbReference type="InterPro" id="IPR029061">
    <property type="entry name" value="THDP-binding"/>
</dbReference>
<dbReference type="GO" id="GO:0030976">
    <property type="term" value="F:thiamine pyrophosphate binding"/>
    <property type="evidence" value="ECO:0007669"/>
    <property type="project" value="InterPro"/>
</dbReference>
<keyword evidence="6" id="KW-0479">Metal-binding</keyword>
<dbReference type="Gene3D" id="3.40.50.11610">
    <property type="entry name" value="Multifunctional 2-oxoglutarate metabolism enzyme, C-terminal domain"/>
    <property type="match status" value="1"/>
</dbReference>
<dbReference type="FunFam" id="3.40.50.12470:FF:000003">
    <property type="entry name" value="2-oxoglutarate dehydrogenase E1 component"/>
    <property type="match status" value="1"/>
</dbReference>
<evidence type="ECO:0000256" key="5">
    <source>
        <dbReference type="ARBA" id="ARBA00012280"/>
    </source>
</evidence>
<dbReference type="InterPro" id="IPR031717">
    <property type="entry name" value="ODO-1/KGD_C"/>
</dbReference>
<comment type="function">
    <text evidence="12">The 2-oxoglutarate dehydrogenase complex catalyzes the overall conversion of 2-oxoglutarate to succinyl-CoA and CO(2). It contains multiple copies of three enzymatic components: 2-oxoglutarate dehydrogenase (E1), dihydrolipoamide succinyltransferase (E2) and lipoamide dehydrogenase (E3).</text>
</comment>
<evidence type="ECO:0000256" key="6">
    <source>
        <dbReference type="ARBA" id="ARBA00022723"/>
    </source>
</evidence>
<protein>
    <recommendedName>
        <fullName evidence="13">2-oxoglutarate dehydrogenase, mitochondrial</fullName>
        <ecNumber evidence="5">1.2.4.2</ecNumber>
    </recommendedName>
    <alternativeName>
        <fullName evidence="14">2-oxoglutarate dehydrogenase complex component E1</fullName>
    </alternativeName>
</protein>
<evidence type="ECO:0000313" key="17">
    <source>
        <dbReference type="EMBL" id="KAL0481879.1"/>
    </source>
</evidence>
<dbReference type="Proteomes" id="UP001431209">
    <property type="component" value="Unassembled WGS sequence"/>
</dbReference>
<dbReference type="AlphaFoldDB" id="A0AAW2YXZ7"/>
<keyword evidence="10" id="KW-0786">Thiamine pyrophosphate</keyword>
<dbReference type="InterPro" id="IPR011603">
    <property type="entry name" value="2oxoglutarate_DH_E1"/>
</dbReference>
<dbReference type="Gene3D" id="1.10.287.1150">
    <property type="entry name" value="TPP helical domain"/>
    <property type="match status" value="1"/>
</dbReference>
<evidence type="ECO:0000256" key="3">
    <source>
        <dbReference type="ARBA" id="ARBA00004173"/>
    </source>
</evidence>
<evidence type="ECO:0000256" key="12">
    <source>
        <dbReference type="ARBA" id="ARBA00037426"/>
    </source>
</evidence>
<comment type="catalytic activity">
    <reaction evidence="15">
        <text>N(6)-[(R)-lipoyl]-L-lysyl-[protein] + 2-oxoglutarate + H(+) = N(6)-[(R)-S(8)-succinyldihydrolipoyl]-L-lysyl-[protein] + CO2</text>
        <dbReference type="Rhea" id="RHEA:12188"/>
        <dbReference type="Rhea" id="RHEA-COMP:10474"/>
        <dbReference type="Rhea" id="RHEA-COMP:20092"/>
        <dbReference type="ChEBI" id="CHEBI:15378"/>
        <dbReference type="ChEBI" id="CHEBI:16526"/>
        <dbReference type="ChEBI" id="CHEBI:16810"/>
        <dbReference type="ChEBI" id="CHEBI:83099"/>
        <dbReference type="ChEBI" id="CHEBI:83120"/>
        <dbReference type="EC" id="1.2.4.2"/>
    </reaction>
</comment>
<dbReference type="FunFam" id="3.40.50.970:FF:000002">
    <property type="entry name" value="2-oxoglutarate dehydrogenase, E1 component"/>
    <property type="match status" value="1"/>
</dbReference>
<sequence length="987" mass="112413">MLRGSIMRSSRMAIRGMRRTTSAMNRITNIKSNVLNNTIKVNKSSFTSFTTVDHESLAASETNLAARVTAMCRAFQVSGHHLADLDPLKLGPAGLSQDTHPELDIKNYNFSEQDLDRTDIDFGVDLIEGFLSPDQPKPFSIRELISCLQRTYCGSIGVEYMYMSNADHVNWIRKKLETREPPKYSNEEKKQVWRRLAYSDMFETTLSNKFPQAKRFGLEGCESMIPGLKALIDRSAHVGVDAFVIGLAHRGRLNVLSNVLRKPLELIFAEFGGGLDIGEQGSGDVKYHLGMFTTRELPTGKKVELSLLPNPSHLETVNPVVIGKVRAKQFYGKDTTKDKNMSILIHGDAAFAGQGIVYETFGFSDLHDYTTGGTIHIIINNQIGFTTNPRQSRSSPYTTDVAKYISAPIFHVNGDDPEAVVFVCQLASEYRQKFKKDVVVDIICYRRRGHNELENPSFTQPQMYKKIATHNPTLQLYTEQLIKEGVFESKSDADQSLDAIKKVFEEAFAKSKNVSKGNKEGKEDATGDSLEILKIMNREWSKKEQPWIDMIDARELSPIRDTGLPHDKLVELGMGISQYPDTLNIHSGVKRVMDQRRIMVTQDGEVDWGCAEQLAFASLLDEKFHVRLSGQDVERGTFSHRHSVLVDQESEQKYIPLQHLNNHQAEFHVSNSHLSEYGVLGFELGYSYESPNALVIWEAQFGDFANGAQIIIDQYLASAEQKWLRSSGLVMLLPHGYEGQGPEHSNARMERFLQLNDEKPDVIPEMARDKRRQIQMNNWQIVNCSTPANYFHVLRRQLHRSFRKPLVIFTPKSLLRTQKVKIDGQEFKLAVSPLKDMERGSRFKRLIGENQKDEKDWLLSGDQIKRIVFCTGKVYYDLWKHRRENNIKNVAIVRVEQIAPFPFDLVEEQMQKYPNALVSWCQEEPRNYGAAAYFYFRARTVLKKLNAQGARKEVQVFARKQAASPATGFKYIHDSEQEELCREALSL</sequence>
<dbReference type="PIRSF" id="PIRSF000157">
    <property type="entry name" value="Oxoglu_dh_E1"/>
    <property type="match status" value="1"/>
</dbReference>
<comment type="subcellular location">
    <subcellularLocation>
        <location evidence="3">Mitochondrion</location>
    </subcellularLocation>
</comment>
<dbReference type="Pfam" id="PF16870">
    <property type="entry name" value="OxoGdeHyase_C"/>
    <property type="match status" value="1"/>
</dbReference>
<keyword evidence="8" id="KW-0809">Transit peptide</keyword>
<dbReference type="EC" id="1.2.4.2" evidence="5"/>
<dbReference type="Gene3D" id="3.40.50.970">
    <property type="match status" value="1"/>
</dbReference>